<keyword evidence="1" id="KW-1133">Transmembrane helix</keyword>
<protein>
    <submittedName>
        <fullName evidence="2">Uncharacterized protein</fullName>
    </submittedName>
</protein>
<sequence>MRPATPGRTIALTESSTIEGAGTMSGTISTGTTTTADARRERGVALETYRHLRMILIALPALMLVASVGMFLTQRSIQGSISAYYTGPLRDVFVGMLVGLAACLVAYRGAPLEDYALNMAGFYALFVAFVPLPAHLDALQGEALDAAVAGIRLVTVSALLVTAAFLVAEWRTGHWTGRTLAHRTATTKGVYRGFTAVGLLYLLLLGYRIVEGDEFVGVHLTSAVLLVASLTVAVGTHAFPGWAGEPVPAEPHLGWYRTIAGLMSLGLVVVVPVTLLLGGREHVGLVVEWWEIVLFAVFWARETQLNWNGEPARAAAGAPQAEGA</sequence>
<feature type="transmembrane region" description="Helical" evidence="1">
    <location>
        <begin position="52"/>
        <end position="72"/>
    </location>
</feature>
<dbReference type="EMBL" id="BJVQ01000002">
    <property type="protein sequence ID" value="GEL45064.1"/>
    <property type="molecule type" value="Genomic_DNA"/>
</dbReference>
<feature type="transmembrane region" description="Helical" evidence="1">
    <location>
        <begin position="92"/>
        <end position="110"/>
    </location>
</feature>
<feature type="transmembrane region" description="Helical" evidence="1">
    <location>
        <begin position="255"/>
        <end position="277"/>
    </location>
</feature>
<proteinExistence type="predicted"/>
<evidence type="ECO:0000256" key="1">
    <source>
        <dbReference type="SAM" id="Phobius"/>
    </source>
</evidence>
<accession>A0A511F931</accession>
<feature type="transmembrane region" description="Helical" evidence="1">
    <location>
        <begin position="189"/>
        <end position="210"/>
    </location>
</feature>
<feature type="transmembrane region" description="Helical" evidence="1">
    <location>
        <begin position="222"/>
        <end position="243"/>
    </location>
</feature>
<reference evidence="2 3" key="1">
    <citation type="submission" date="2019-07" db="EMBL/GenBank/DDBJ databases">
        <title>Whole genome shotgun sequence of Cellulomonas hominis NBRC 16055.</title>
        <authorList>
            <person name="Hosoyama A."/>
            <person name="Uohara A."/>
            <person name="Ohji S."/>
            <person name="Ichikawa N."/>
        </authorList>
    </citation>
    <scope>NUCLEOTIDE SEQUENCE [LARGE SCALE GENOMIC DNA]</scope>
    <source>
        <strain evidence="2 3">NBRC 16055</strain>
    </source>
</reference>
<keyword evidence="1" id="KW-0812">Transmembrane</keyword>
<dbReference type="OrthoDB" id="9803163at2"/>
<comment type="caution">
    <text evidence="2">The sequence shown here is derived from an EMBL/GenBank/DDBJ whole genome shotgun (WGS) entry which is preliminary data.</text>
</comment>
<keyword evidence="3" id="KW-1185">Reference proteome</keyword>
<feature type="transmembrane region" description="Helical" evidence="1">
    <location>
        <begin position="146"/>
        <end position="168"/>
    </location>
</feature>
<organism evidence="2 3">
    <name type="scientific">Cellulomonas hominis</name>
    <dbReference type="NCBI Taxonomy" id="156981"/>
    <lineage>
        <taxon>Bacteria</taxon>
        <taxon>Bacillati</taxon>
        <taxon>Actinomycetota</taxon>
        <taxon>Actinomycetes</taxon>
        <taxon>Micrococcales</taxon>
        <taxon>Cellulomonadaceae</taxon>
        <taxon>Cellulomonas</taxon>
    </lineage>
</organism>
<dbReference type="Proteomes" id="UP000321723">
    <property type="component" value="Unassembled WGS sequence"/>
</dbReference>
<keyword evidence="1" id="KW-0472">Membrane</keyword>
<evidence type="ECO:0000313" key="2">
    <source>
        <dbReference type="EMBL" id="GEL45064.1"/>
    </source>
</evidence>
<evidence type="ECO:0000313" key="3">
    <source>
        <dbReference type="Proteomes" id="UP000321723"/>
    </source>
</evidence>
<gene>
    <name evidence="2" type="ORF">CHO01_01800</name>
</gene>
<feature type="transmembrane region" description="Helical" evidence="1">
    <location>
        <begin position="115"/>
        <end position="134"/>
    </location>
</feature>
<dbReference type="AlphaFoldDB" id="A0A511F931"/>
<name>A0A511F931_9CELL</name>